<evidence type="ECO:0000259" key="1">
    <source>
        <dbReference type="Pfam" id="PF04149"/>
    </source>
</evidence>
<accession>A0A4S8QBI9</accession>
<dbReference type="InterPro" id="IPR007278">
    <property type="entry name" value="DUF397"/>
</dbReference>
<sequence length="65" mass="7083">MTVVEFGDRFTWHKAARSADQGGNCVCVATDNDRTGIRDSKEGPTGPALWVDSVSWKALHAHVAR</sequence>
<dbReference type="Pfam" id="PF04149">
    <property type="entry name" value="DUF397"/>
    <property type="match status" value="1"/>
</dbReference>
<gene>
    <name evidence="2" type="ORF">FAB82_11110</name>
</gene>
<comment type="caution">
    <text evidence="2">The sequence shown here is derived from an EMBL/GenBank/DDBJ whole genome shotgun (WGS) entry which is preliminary data.</text>
</comment>
<evidence type="ECO:0000313" key="3">
    <source>
        <dbReference type="Proteomes" id="UP000308760"/>
    </source>
</evidence>
<feature type="domain" description="DUF397" evidence="1">
    <location>
        <begin position="11"/>
        <end position="63"/>
    </location>
</feature>
<dbReference type="OrthoDB" id="4562195at2"/>
<name>A0A4S8QBI9_9ACTN</name>
<dbReference type="AlphaFoldDB" id="A0A4S8QBI9"/>
<reference evidence="2 3" key="2">
    <citation type="submission" date="2019-05" db="EMBL/GenBank/DDBJ databases">
        <title>Glycomyces buryatensis sp. nov.</title>
        <authorList>
            <person name="Nikitina E."/>
        </authorList>
    </citation>
    <scope>NUCLEOTIDE SEQUENCE [LARGE SCALE GENOMIC DNA]</scope>
    <source>
        <strain evidence="2 3">18</strain>
    </source>
</reference>
<keyword evidence="3" id="KW-1185">Reference proteome</keyword>
<organism evidence="2 3">
    <name type="scientific">Glycomyces buryatensis</name>
    <dbReference type="NCBI Taxonomy" id="2570927"/>
    <lineage>
        <taxon>Bacteria</taxon>
        <taxon>Bacillati</taxon>
        <taxon>Actinomycetota</taxon>
        <taxon>Actinomycetes</taxon>
        <taxon>Glycomycetales</taxon>
        <taxon>Glycomycetaceae</taxon>
        <taxon>Glycomyces</taxon>
    </lineage>
</organism>
<dbReference type="EMBL" id="STGY01000042">
    <property type="protein sequence ID" value="THV41640.1"/>
    <property type="molecule type" value="Genomic_DNA"/>
</dbReference>
<dbReference type="RefSeq" id="WP_136534603.1">
    <property type="nucleotide sequence ID" value="NZ_STGY01000042.1"/>
</dbReference>
<dbReference type="Proteomes" id="UP000308760">
    <property type="component" value="Unassembled WGS sequence"/>
</dbReference>
<proteinExistence type="predicted"/>
<protein>
    <submittedName>
        <fullName evidence="2">DUF397 domain-containing protein</fullName>
    </submittedName>
</protein>
<reference evidence="3" key="1">
    <citation type="submission" date="2019-04" db="EMBL/GenBank/DDBJ databases">
        <title>Nocardioides xinjiangensis sp. nov.</title>
        <authorList>
            <person name="Liu S."/>
        </authorList>
    </citation>
    <scope>NUCLEOTIDE SEQUENCE [LARGE SCALE GENOMIC DNA]</scope>
    <source>
        <strain evidence="3">18</strain>
    </source>
</reference>
<evidence type="ECO:0000313" key="2">
    <source>
        <dbReference type="EMBL" id="THV41640.1"/>
    </source>
</evidence>